<organism evidence="9">
    <name type="scientific">Laccaria bicolor (strain S238N-H82 / ATCC MYA-4686)</name>
    <name type="common">Bicoloured deceiver</name>
    <name type="synonym">Laccaria laccata var. bicolor</name>
    <dbReference type="NCBI Taxonomy" id="486041"/>
    <lineage>
        <taxon>Eukaryota</taxon>
        <taxon>Fungi</taxon>
        <taxon>Dikarya</taxon>
        <taxon>Basidiomycota</taxon>
        <taxon>Agaricomycotina</taxon>
        <taxon>Agaricomycetes</taxon>
        <taxon>Agaricomycetidae</taxon>
        <taxon>Agaricales</taxon>
        <taxon>Agaricineae</taxon>
        <taxon>Hydnangiaceae</taxon>
        <taxon>Laccaria</taxon>
    </lineage>
</organism>
<dbReference type="InterPro" id="IPR001338">
    <property type="entry name" value="Class_I_Hydrophobin"/>
</dbReference>
<keyword evidence="7" id="KW-0812">Transmembrane</keyword>
<accession>B0DG18</accession>
<keyword evidence="6" id="KW-0732">Signal</keyword>
<dbReference type="HOGENOM" id="CLU_105134_1_1_1"/>
<dbReference type="RefSeq" id="XP_001882809.1">
    <property type="nucleotide sequence ID" value="XM_001882774.1"/>
</dbReference>
<evidence type="ECO:0000256" key="2">
    <source>
        <dbReference type="ARBA" id="ARBA00010446"/>
    </source>
</evidence>
<dbReference type="InParanoid" id="B0DG18"/>
<keyword evidence="3 6" id="KW-0134">Cell wall</keyword>
<keyword evidence="7" id="KW-1133">Transmembrane helix</keyword>
<evidence type="ECO:0000313" key="9">
    <source>
        <dbReference type="Proteomes" id="UP000001194"/>
    </source>
</evidence>
<name>B0DG18_LACBS</name>
<sequence>MTTATSFSTALVLLVLTIFVSVTVTTVRQPLSQWRTAVLWCCNETQAGQGNVVSALLVLLGIVADLISALVGSGCTSINALGIGAGGMCTNNNFVSFLSFCEGCAPVTNGALSVVLCCWAM</sequence>
<gene>
    <name evidence="8" type="primary">LbH7</name>
    <name evidence="8" type="ORF">LACBIDRAFT_328806</name>
</gene>
<evidence type="ECO:0000256" key="1">
    <source>
        <dbReference type="ARBA" id="ARBA00004191"/>
    </source>
</evidence>
<dbReference type="EMBL" id="DS547108">
    <property type="protein sequence ID" value="EDR06437.1"/>
    <property type="molecule type" value="Genomic_DNA"/>
</dbReference>
<evidence type="ECO:0000256" key="5">
    <source>
        <dbReference type="ARBA" id="ARBA00023157"/>
    </source>
</evidence>
<evidence type="ECO:0000313" key="8">
    <source>
        <dbReference type="EMBL" id="EDR06437.1"/>
    </source>
</evidence>
<dbReference type="GeneID" id="6078412"/>
<feature type="chain" id="PRO_5002747199" description="Hydrophobin" evidence="6">
    <location>
        <begin position="26"/>
        <end position="121"/>
    </location>
</feature>
<evidence type="ECO:0000256" key="4">
    <source>
        <dbReference type="ARBA" id="ARBA00022525"/>
    </source>
</evidence>
<keyword evidence="5 6" id="KW-1015">Disulfide bond</keyword>
<dbReference type="OrthoDB" id="4225815at2759"/>
<evidence type="ECO:0000256" key="7">
    <source>
        <dbReference type="SAM" id="Phobius"/>
    </source>
</evidence>
<dbReference type="GO" id="GO:0009277">
    <property type="term" value="C:fungal-type cell wall"/>
    <property type="evidence" value="ECO:0007669"/>
    <property type="project" value="InterPro"/>
</dbReference>
<dbReference type="KEGG" id="lbc:LACBIDRAFT_328806"/>
<evidence type="ECO:0000256" key="6">
    <source>
        <dbReference type="RuleBase" id="RU365009"/>
    </source>
</evidence>
<dbReference type="CDD" id="cd23507">
    <property type="entry name" value="hydrophobin_I"/>
    <property type="match status" value="1"/>
</dbReference>
<feature type="signal peptide" evidence="6">
    <location>
        <begin position="1"/>
        <end position="25"/>
    </location>
</feature>
<dbReference type="GO" id="GO:0005199">
    <property type="term" value="F:structural constituent of cell wall"/>
    <property type="evidence" value="ECO:0007669"/>
    <property type="project" value="InterPro"/>
</dbReference>
<keyword evidence="4 6" id="KW-0964">Secreted</keyword>
<dbReference type="Pfam" id="PF01185">
    <property type="entry name" value="Hydrophobin"/>
    <property type="match status" value="1"/>
</dbReference>
<dbReference type="AlphaFoldDB" id="B0DG18"/>
<proteinExistence type="inferred from homology"/>
<feature type="transmembrane region" description="Helical" evidence="7">
    <location>
        <begin position="52"/>
        <end position="71"/>
    </location>
</feature>
<protein>
    <recommendedName>
        <fullName evidence="6">Hydrophobin</fullName>
    </recommendedName>
</protein>
<evidence type="ECO:0000256" key="3">
    <source>
        <dbReference type="ARBA" id="ARBA00022512"/>
    </source>
</evidence>
<comment type="subcellular location">
    <subcellularLocation>
        <location evidence="1 6">Secreted</location>
        <location evidence="1 6">Cell wall</location>
    </subcellularLocation>
</comment>
<reference evidence="8 9" key="1">
    <citation type="journal article" date="2008" name="Nature">
        <title>The genome of Laccaria bicolor provides insights into mycorrhizal symbiosis.</title>
        <authorList>
            <person name="Martin F."/>
            <person name="Aerts A."/>
            <person name="Ahren D."/>
            <person name="Brun A."/>
            <person name="Danchin E.G.J."/>
            <person name="Duchaussoy F."/>
            <person name="Gibon J."/>
            <person name="Kohler A."/>
            <person name="Lindquist E."/>
            <person name="Pereda V."/>
            <person name="Salamov A."/>
            <person name="Shapiro H.J."/>
            <person name="Wuyts J."/>
            <person name="Blaudez D."/>
            <person name="Buee M."/>
            <person name="Brokstein P."/>
            <person name="Canbaeck B."/>
            <person name="Cohen D."/>
            <person name="Courty P.E."/>
            <person name="Coutinho P.M."/>
            <person name="Delaruelle C."/>
            <person name="Detter J.C."/>
            <person name="Deveau A."/>
            <person name="DiFazio S."/>
            <person name="Duplessis S."/>
            <person name="Fraissinet-Tachet L."/>
            <person name="Lucic E."/>
            <person name="Frey-Klett P."/>
            <person name="Fourrey C."/>
            <person name="Feussner I."/>
            <person name="Gay G."/>
            <person name="Grimwood J."/>
            <person name="Hoegger P.J."/>
            <person name="Jain P."/>
            <person name="Kilaru S."/>
            <person name="Labbe J."/>
            <person name="Lin Y.C."/>
            <person name="Legue V."/>
            <person name="Le Tacon F."/>
            <person name="Marmeisse R."/>
            <person name="Melayah D."/>
            <person name="Montanini B."/>
            <person name="Muratet M."/>
            <person name="Nehls U."/>
            <person name="Niculita-Hirzel H."/>
            <person name="Oudot-Le Secq M.P."/>
            <person name="Peter M."/>
            <person name="Quesneville H."/>
            <person name="Rajashekar B."/>
            <person name="Reich M."/>
            <person name="Rouhier N."/>
            <person name="Schmutz J."/>
            <person name="Yin T."/>
            <person name="Chalot M."/>
            <person name="Henrissat B."/>
            <person name="Kuees U."/>
            <person name="Lucas S."/>
            <person name="Van de Peer Y."/>
            <person name="Podila G.K."/>
            <person name="Polle A."/>
            <person name="Pukkila P.J."/>
            <person name="Richardson P.M."/>
            <person name="Rouze P."/>
            <person name="Sanders I.R."/>
            <person name="Stajich J.E."/>
            <person name="Tunlid A."/>
            <person name="Tuskan G."/>
            <person name="Grigoriev I.V."/>
        </authorList>
    </citation>
    <scope>NUCLEOTIDE SEQUENCE [LARGE SCALE GENOMIC DNA]</scope>
    <source>
        <strain evidence="9">S238N-H82 / ATCC MYA-4686</strain>
    </source>
</reference>
<keyword evidence="9" id="KW-1185">Reference proteome</keyword>
<keyword evidence="7" id="KW-0472">Membrane</keyword>
<dbReference type="Proteomes" id="UP000001194">
    <property type="component" value="Unassembled WGS sequence"/>
</dbReference>
<comment type="similarity">
    <text evidence="2 6">Belongs to the fungal hydrophobin family.</text>
</comment>